<dbReference type="RefSeq" id="WP_182411771.1">
    <property type="nucleotide sequence ID" value="NZ_CP055153.1"/>
</dbReference>
<feature type="signal peptide" evidence="1">
    <location>
        <begin position="1"/>
        <end position="27"/>
    </location>
</feature>
<accession>A0A7L7L8Z8</accession>
<sequence length="274" mass="31325">MNTRFTPYCCRLLLALPLIFLGFCANAQQPTGTPVRQDSILGMPADSIPKPKAAILDSLSYRFIGDGNFSRGNVNRSLLVLRAEINLLGPAINISTNPRFTYGKQNRILAERDTYVDLFIDVFKKRKVYVFGLGTIERSNLRGIDWRKLAGAGVGFRLFQNDRHNVSLTDAVIYESTNFEERPTTSIVRNSMRLKGKHSFLNDRMRLTHISFYQPAINNFSNVRWNTLITLELPINRWVSMRGSFENSYESVVDVTRKRNDTRFTFGISIGNRQ</sequence>
<evidence type="ECO:0000313" key="3">
    <source>
        <dbReference type="Proteomes" id="UP000514509"/>
    </source>
</evidence>
<dbReference type="InterPro" id="IPR007433">
    <property type="entry name" value="DUF481"/>
</dbReference>
<keyword evidence="1" id="KW-0732">Signal</keyword>
<proteinExistence type="predicted"/>
<gene>
    <name evidence="2" type="ORF">HUW48_15280</name>
</gene>
<dbReference type="Pfam" id="PF04338">
    <property type="entry name" value="DUF481"/>
    <property type="match status" value="1"/>
</dbReference>
<dbReference type="KEGG" id="add:HUW48_15280"/>
<dbReference type="AlphaFoldDB" id="A0A7L7L8Z8"/>
<protein>
    <submittedName>
        <fullName evidence="2">DUF481 domain-containing protein</fullName>
    </submittedName>
</protein>
<dbReference type="Proteomes" id="UP000514509">
    <property type="component" value="Chromosome"/>
</dbReference>
<name>A0A7L7L8Z8_9BACT</name>
<reference evidence="2 3" key="1">
    <citation type="submission" date="2020-08" db="EMBL/GenBank/DDBJ databases">
        <title>Adhaeribacter dokdonensis sp. nov., isolated from the rhizosphere of Elymus tsukushiensis, a plant native to the Dokdo Islands, Republic of Korea.</title>
        <authorList>
            <person name="Ghim S.Y."/>
        </authorList>
    </citation>
    <scope>NUCLEOTIDE SEQUENCE [LARGE SCALE GENOMIC DNA]</scope>
    <source>
        <strain evidence="2 3">KUDC8001</strain>
    </source>
</reference>
<keyword evidence="3" id="KW-1185">Reference proteome</keyword>
<dbReference type="EMBL" id="CP055153">
    <property type="protein sequence ID" value="QMU29312.1"/>
    <property type="molecule type" value="Genomic_DNA"/>
</dbReference>
<evidence type="ECO:0000313" key="2">
    <source>
        <dbReference type="EMBL" id="QMU29312.1"/>
    </source>
</evidence>
<feature type="chain" id="PRO_5029780327" evidence="1">
    <location>
        <begin position="28"/>
        <end position="274"/>
    </location>
</feature>
<organism evidence="2 3">
    <name type="scientific">Adhaeribacter radiodurans</name>
    <dbReference type="NCBI Taxonomy" id="2745197"/>
    <lineage>
        <taxon>Bacteria</taxon>
        <taxon>Pseudomonadati</taxon>
        <taxon>Bacteroidota</taxon>
        <taxon>Cytophagia</taxon>
        <taxon>Cytophagales</taxon>
        <taxon>Hymenobacteraceae</taxon>
        <taxon>Adhaeribacter</taxon>
    </lineage>
</organism>
<evidence type="ECO:0000256" key="1">
    <source>
        <dbReference type="SAM" id="SignalP"/>
    </source>
</evidence>